<evidence type="ECO:0000313" key="2">
    <source>
        <dbReference type="EMBL" id="GEU40069.1"/>
    </source>
</evidence>
<dbReference type="GO" id="GO:0003964">
    <property type="term" value="F:RNA-directed DNA polymerase activity"/>
    <property type="evidence" value="ECO:0007669"/>
    <property type="project" value="UniProtKB-KW"/>
</dbReference>
<gene>
    <name evidence="2" type="ORF">Tci_012047</name>
</gene>
<protein>
    <submittedName>
        <fullName evidence="2">Reverse transcriptase domain-containing protein</fullName>
    </submittedName>
</protein>
<organism evidence="2">
    <name type="scientific">Tanacetum cinerariifolium</name>
    <name type="common">Dalmatian daisy</name>
    <name type="synonym">Chrysanthemum cinerariifolium</name>
    <dbReference type="NCBI Taxonomy" id="118510"/>
    <lineage>
        <taxon>Eukaryota</taxon>
        <taxon>Viridiplantae</taxon>
        <taxon>Streptophyta</taxon>
        <taxon>Embryophyta</taxon>
        <taxon>Tracheophyta</taxon>
        <taxon>Spermatophyta</taxon>
        <taxon>Magnoliopsida</taxon>
        <taxon>eudicotyledons</taxon>
        <taxon>Gunneridae</taxon>
        <taxon>Pentapetalae</taxon>
        <taxon>asterids</taxon>
        <taxon>campanulids</taxon>
        <taxon>Asterales</taxon>
        <taxon>Asteraceae</taxon>
        <taxon>Asteroideae</taxon>
        <taxon>Anthemideae</taxon>
        <taxon>Anthemidinae</taxon>
        <taxon>Tanacetum</taxon>
    </lineage>
</organism>
<dbReference type="InterPro" id="IPR043128">
    <property type="entry name" value="Rev_trsase/Diguanyl_cyclase"/>
</dbReference>
<dbReference type="EMBL" id="BKCJ010001255">
    <property type="protein sequence ID" value="GEU40069.1"/>
    <property type="molecule type" value="Genomic_DNA"/>
</dbReference>
<dbReference type="InterPro" id="IPR041577">
    <property type="entry name" value="RT_RNaseH_2"/>
</dbReference>
<comment type="caution">
    <text evidence="2">The sequence shown here is derived from an EMBL/GenBank/DDBJ whole genome shotgun (WGS) entry which is preliminary data.</text>
</comment>
<keyword evidence="2" id="KW-0548">Nucleotidyltransferase</keyword>
<proteinExistence type="predicted"/>
<evidence type="ECO:0000259" key="1">
    <source>
        <dbReference type="Pfam" id="PF17919"/>
    </source>
</evidence>
<keyword evidence="2" id="KW-0695">RNA-directed DNA polymerase</keyword>
<dbReference type="SUPFAM" id="SSF56672">
    <property type="entry name" value="DNA/RNA polymerases"/>
    <property type="match status" value="1"/>
</dbReference>
<dbReference type="PANTHER" id="PTHR34072">
    <property type="entry name" value="ENZYMATIC POLYPROTEIN-RELATED"/>
    <property type="match status" value="1"/>
</dbReference>
<keyword evidence="2" id="KW-0808">Transferase</keyword>
<accession>A0A6L2JTL3</accession>
<dbReference type="Pfam" id="PF17919">
    <property type="entry name" value="RT_RNaseH_2"/>
    <property type="match status" value="1"/>
</dbReference>
<reference evidence="2" key="1">
    <citation type="journal article" date="2019" name="Sci. Rep.">
        <title>Draft genome of Tanacetum cinerariifolium, the natural source of mosquito coil.</title>
        <authorList>
            <person name="Yamashiro T."/>
            <person name="Shiraishi A."/>
            <person name="Satake H."/>
            <person name="Nakayama K."/>
        </authorList>
    </citation>
    <scope>NUCLEOTIDE SEQUENCE</scope>
</reference>
<dbReference type="Gene3D" id="3.30.70.270">
    <property type="match status" value="1"/>
</dbReference>
<dbReference type="PANTHER" id="PTHR34072:SF52">
    <property type="entry name" value="RIBONUCLEASE H"/>
    <property type="match status" value="1"/>
</dbReference>
<name>A0A6L2JTL3_TANCI</name>
<dbReference type="InterPro" id="IPR043502">
    <property type="entry name" value="DNA/RNA_pol_sf"/>
</dbReference>
<dbReference type="AlphaFoldDB" id="A0A6L2JTL3"/>
<sequence length="114" mass="13524">MTRLLEKDTPFFFSKECIEAFQTLKKKLTKEPILVAPDWDLPFELMCDASDFVIEKELLAVVYAFEKLRPYLVVSKSIVEEYSNLTHLKRVEEIENTREKKKKLEMNNTCKMKE</sequence>
<feature type="domain" description="Reverse transcriptase/retrotransposon-derived protein RNase H-like" evidence="1">
    <location>
        <begin position="14"/>
        <end position="54"/>
    </location>
</feature>